<dbReference type="InterPro" id="IPR001138">
    <property type="entry name" value="Zn2Cys6_DnaBD"/>
</dbReference>
<keyword evidence="4" id="KW-1185">Reference proteome</keyword>
<dbReference type="InterPro" id="IPR053157">
    <property type="entry name" value="Sterol_Uptake_Regulator"/>
</dbReference>
<sequence>MSPVGAAVDSGTGSDWRIRRPHRKTRTGCNQCKRRRVKCDERKPVCTSCERNKLQCGLAFLIPSRVAMRPAALQPKSPNPDQIVVKKANKSKVIPVQGPCLNIRYGDMDLRSAEILDHYTKEVCLLIAGPKVVHIWRVHIPHMALEHRFLMHGILALSALHLSALQPSRRPELVNFAMASEQLALPPFRKFLANQKSGNIHAAFAFSHFVVPYMLAFSGYDGPMGKIPSYAGQPHWFHALRGYMAFLNNCWDDLEKGPLGYQLVKSPIAPPNNRDHPEDVHLAKIHEMLQPTAESSPQEEWELEILRVALESLRELWSGPYMLGKMGIVAMIYLWPSKVSEEYLDLMHRHRPGALVILAHYALLVKRMDVLWYLKGVGPKLLSAIDDELGDEHRPYIEWALNEPEG</sequence>
<evidence type="ECO:0000259" key="2">
    <source>
        <dbReference type="PROSITE" id="PS50048"/>
    </source>
</evidence>
<dbReference type="PANTHER" id="PTHR47784">
    <property type="entry name" value="STEROL UPTAKE CONTROL PROTEIN 2"/>
    <property type="match status" value="1"/>
</dbReference>
<comment type="caution">
    <text evidence="3">The sequence shown here is derived from an EMBL/GenBank/DDBJ whole genome shotgun (WGS) entry which is preliminary data.</text>
</comment>
<evidence type="ECO:0000313" key="3">
    <source>
        <dbReference type="EMBL" id="TVY81176.1"/>
    </source>
</evidence>
<name>A0A8T9C711_9HELO</name>
<proteinExistence type="predicted"/>
<dbReference type="PROSITE" id="PS00463">
    <property type="entry name" value="ZN2_CY6_FUNGAL_1"/>
    <property type="match status" value="1"/>
</dbReference>
<dbReference type="InterPro" id="IPR021858">
    <property type="entry name" value="Fun_TF"/>
</dbReference>
<dbReference type="Pfam" id="PF11951">
    <property type="entry name" value="Fungal_trans_2"/>
    <property type="match status" value="1"/>
</dbReference>
<reference evidence="3 4" key="1">
    <citation type="submission" date="2018-05" db="EMBL/GenBank/DDBJ databases">
        <title>Genome sequencing and assembly of the regulated plant pathogen Lachnellula willkommii and related sister species for the development of diagnostic species identification markers.</title>
        <authorList>
            <person name="Giroux E."/>
            <person name="Bilodeau G."/>
        </authorList>
    </citation>
    <scope>NUCLEOTIDE SEQUENCE [LARGE SCALE GENOMIC DNA]</scope>
    <source>
        <strain evidence="3 4">CBS 268.59</strain>
    </source>
</reference>
<dbReference type="SMART" id="SM00066">
    <property type="entry name" value="GAL4"/>
    <property type="match status" value="1"/>
</dbReference>
<dbReference type="SUPFAM" id="SSF57701">
    <property type="entry name" value="Zn2/Cys6 DNA-binding domain"/>
    <property type="match status" value="1"/>
</dbReference>
<protein>
    <submittedName>
        <fullName evidence="3">Sterol uptake control protein</fullName>
    </submittedName>
</protein>
<dbReference type="Pfam" id="PF00172">
    <property type="entry name" value="Zn_clus"/>
    <property type="match status" value="1"/>
</dbReference>
<dbReference type="AlphaFoldDB" id="A0A8T9C711"/>
<dbReference type="GO" id="GO:0001228">
    <property type="term" value="F:DNA-binding transcription activator activity, RNA polymerase II-specific"/>
    <property type="evidence" value="ECO:0007669"/>
    <property type="project" value="TreeGrafter"/>
</dbReference>
<dbReference type="PANTHER" id="PTHR47784:SF5">
    <property type="entry name" value="STEROL UPTAKE CONTROL PROTEIN 2"/>
    <property type="match status" value="1"/>
</dbReference>
<keyword evidence="1" id="KW-0539">Nucleus</keyword>
<gene>
    <name evidence="3" type="primary">UPC2_10</name>
    <name evidence="3" type="ORF">LSUE1_G004915</name>
</gene>
<dbReference type="Gene3D" id="4.10.240.10">
    <property type="entry name" value="Zn(2)-C6 fungal-type DNA-binding domain"/>
    <property type="match status" value="1"/>
</dbReference>
<dbReference type="CDD" id="cd00067">
    <property type="entry name" value="GAL4"/>
    <property type="match status" value="1"/>
</dbReference>
<accession>A0A8T9C711</accession>
<dbReference type="PROSITE" id="PS50048">
    <property type="entry name" value="ZN2_CY6_FUNGAL_2"/>
    <property type="match status" value="1"/>
</dbReference>
<feature type="domain" description="Zn(2)-C6 fungal-type" evidence="2">
    <location>
        <begin position="28"/>
        <end position="56"/>
    </location>
</feature>
<evidence type="ECO:0000313" key="4">
    <source>
        <dbReference type="Proteomes" id="UP000469558"/>
    </source>
</evidence>
<dbReference type="OrthoDB" id="5386330at2759"/>
<evidence type="ECO:0000256" key="1">
    <source>
        <dbReference type="ARBA" id="ARBA00023242"/>
    </source>
</evidence>
<dbReference type="Proteomes" id="UP000469558">
    <property type="component" value="Unassembled WGS sequence"/>
</dbReference>
<dbReference type="InterPro" id="IPR036864">
    <property type="entry name" value="Zn2-C6_fun-type_DNA-bd_sf"/>
</dbReference>
<dbReference type="EMBL" id="QGMK01000531">
    <property type="protein sequence ID" value="TVY81176.1"/>
    <property type="molecule type" value="Genomic_DNA"/>
</dbReference>
<organism evidence="3 4">
    <name type="scientific">Lachnellula suecica</name>
    <dbReference type="NCBI Taxonomy" id="602035"/>
    <lineage>
        <taxon>Eukaryota</taxon>
        <taxon>Fungi</taxon>
        <taxon>Dikarya</taxon>
        <taxon>Ascomycota</taxon>
        <taxon>Pezizomycotina</taxon>
        <taxon>Leotiomycetes</taxon>
        <taxon>Helotiales</taxon>
        <taxon>Lachnaceae</taxon>
        <taxon>Lachnellula</taxon>
    </lineage>
</organism>
<dbReference type="GO" id="GO:0008270">
    <property type="term" value="F:zinc ion binding"/>
    <property type="evidence" value="ECO:0007669"/>
    <property type="project" value="InterPro"/>
</dbReference>